<proteinExistence type="predicted"/>
<dbReference type="PANTHER" id="PTHR43540">
    <property type="entry name" value="PEROXYUREIDOACRYLATE/UREIDOACRYLATE AMIDOHYDROLASE-RELATED"/>
    <property type="match status" value="1"/>
</dbReference>
<evidence type="ECO:0000313" key="3">
    <source>
        <dbReference type="EMBL" id="AQZ49919.1"/>
    </source>
</evidence>
<feature type="domain" description="Isochorismatase-like" evidence="2">
    <location>
        <begin position="5"/>
        <end position="187"/>
    </location>
</feature>
<sequence length="193" mass="20991">MPADSILLVMDMLNDLVHPHGMGAKTYVPQCQERGIYTNTELAIRRAREAGVMVGYVRVGFSPNYAECPPTSPVFAKARDAGVFKLGSWGTEVYSDFAPQEGDPDIIKHRVSPFYATKLEPLLRAQGIKRLILCGVSTNGVVSAAVREGHDRDYACVVLEDCCAGANAEEHDFALAGLRRYAEITRASDVSLG</sequence>
<keyword evidence="1 3" id="KW-0378">Hydrolase</keyword>
<evidence type="ECO:0000313" key="4">
    <source>
        <dbReference type="Proteomes" id="UP000191135"/>
    </source>
</evidence>
<dbReference type="Gene3D" id="3.40.50.850">
    <property type="entry name" value="Isochorismatase-like"/>
    <property type="match status" value="1"/>
</dbReference>
<dbReference type="eggNOG" id="COG1335">
    <property type="taxonomic scope" value="Bacteria"/>
</dbReference>
<keyword evidence="4" id="KW-1185">Reference proteome</keyword>
<dbReference type="OrthoDB" id="7500697at2"/>
<dbReference type="AlphaFoldDB" id="A0A1U9YWU9"/>
<dbReference type="SUPFAM" id="SSF52499">
    <property type="entry name" value="Isochorismatase-like hydrolases"/>
    <property type="match status" value="1"/>
</dbReference>
<accession>A0A1U9YWU9</accession>
<dbReference type="EC" id="3.5.1.110" evidence="3"/>
<dbReference type="PANTHER" id="PTHR43540:SF1">
    <property type="entry name" value="ISOCHORISMATASE HYDROLASE"/>
    <property type="match status" value="1"/>
</dbReference>
<dbReference type="RefSeq" id="WP_018066264.1">
    <property type="nucleotide sequence ID" value="NZ_AQWH01000021.1"/>
</dbReference>
<dbReference type="InterPro" id="IPR050272">
    <property type="entry name" value="Isochorismatase-like_hydrls"/>
</dbReference>
<dbReference type="STRING" id="1122214.Mame_00536"/>
<dbReference type="Pfam" id="PF00857">
    <property type="entry name" value="Isochorismatase"/>
    <property type="match status" value="1"/>
</dbReference>
<evidence type="ECO:0000256" key="1">
    <source>
        <dbReference type="ARBA" id="ARBA00022801"/>
    </source>
</evidence>
<reference evidence="3 4" key="1">
    <citation type="submission" date="2017-03" db="EMBL/GenBank/DDBJ databases">
        <title>Foreign affairs: Plasmid Transfer between Roseobacters and Rhizobia.</title>
        <authorList>
            <person name="Bartling P."/>
            <person name="Bunk B."/>
            <person name="Overmann J."/>
            <person name="Brinkmann H."/>
            <person name="Petersen J."/>
        </authorList>
    </citation>
    <scope>NUCLEOTIDE SEQUENCE [LARGE SCALE GENOMIC DNA]</scope>
    <source>
        <strain evidence="3 4">MACL11</strain>
    </source>
</reference>
<evidence type="ECO:0000259" key="2">
    <source>
        <dbReference type="Pfam" id="PF00857"/>
    </source>
</evidence>
<dbReference type="EMBL" id="CP020330">
    <property type="protein sequence ID" value="AQZ49919.1"/>
    <property type="molecule type" value="Genomic_DNA"/>
</dbReference>
<organism evidence="3 4">
    <name type="scientific">Martelella mediterranea DSM 17316</name>
    <dbReference type="NCBI Taxonomy" id="1122214"/>
    <lineage>
        <taxon>Bacteria</taxon>
        <taxon>Pseudomonadati</taxon>
        <taxon>Pseudomonadota</taxon>
        <taxon>Alphaproteobacteria</taxon>
        <taxon>Hyphomicrobiales</taxon>
        <taxon>Aurantimonadaceae</taxon>
        <taxon>Martelella</taxon>
    </lineage>
</organism>
<dbReference type="CDD" id="cd00431">
    <property type="entry name" value="cysteine_hydrolases"/>
    <property type="match status" value="1"/>
</dbReference>
<dbReference type="Proteomes" id="UP000191135">
    <property type="component" value="Chromosome"/>
</dbReference>
<protein>
    <submittedName>
        <fullName evidence="3">Peroxyureidoacrylate/ureidoacrylate amidohydrolase RutB</fullName>
        <ecNumber evidence="3">3.5.1.110</ecNumber>
    </submittedName>
</protein>
<dbReference type="InterPro" id="IPR000868">
    <property type="entry name" value="Isochorismatase-like_dom"/>
</dbReference>
<name>A0A1U9YWU9_9HYPH</name>
<dbReference type="KEGG" id="mmed:Mame_00536"/>
<dbReference type="GO" id="GO:0016787">
    <property type="term" value="F:hydrolase activity"/>
    <property type="evidence" value="ECO:0007669"/>
    <property type="project" value="UniProtKB-KW"/>
</dbReference>
<dbReference type="InterPro" id="IPR036380">
    <property type="entry name" value="Isochorismatase-like_sf"/>
</dbReference>
<gene>
    <name evidence="3" type="primary">rutB_1</name>
    <name evidence="3" type="ORF">Mame_00536</name>
</gene>